<evidence type="ECO:0000313" key="1">
    <source>
        <dbReference type="EMBL" id="CAE8705102.1"/>
    </source>
</evidence>
<dbReference type="AlphaFoldDB" id="A0A813KPX9"/>
<dbReference type="EMBL" id="CAJNNW010030908">
    <property type="protein sequence ID" value="CAE8705102.1"/>
    <property type="molecule type" value="Genomic_DNA"/>
</dbReference>
<name>A0A813KPX9_POLGL</name>
<organism evidence="1 2">
    <name type="scientific">Polarella glacialis</name>
    <name type="common">Dinoflagellate</name>
    <dbReference type="NCBI Taxonomy" id="89957"/>
    <lineage>
        <taxon>Eukaryota</taxon>
        <taxon>Sar</taxon>
        <taxon>Alveolata</taxon>
        <taxon>Dinophyceae</taxon>
        <taxon>Suessiales</taxon>
        <taxon>Suessiaceae</taxon>
        <taxon>Polarella</taxon>
    </lineage>
</organism>
<gene>
    <name evidence="1" type="ORF">PGLA2088_LOCUS33526</name>
</gene>
<evidence type="ECO:0000313" key="2">
    <source>
        <dbReference type="Proteomes" id="UP000626109"/>
    </source>
</evidence>
<protein>
    <submittedName>
        <fullName evidence="1">Uncharacterized protein</fullName>
    </submittedName>
</protein>
<dbReference type="Proteomes" id="UP000626109">
    <property type="component" value="Unassembled WGS sequence"/>
</dbReference>
<sequence>MPQQSLSLASEAVLASDMHQEISIFGNEKVVRRFHRDGAAFSNSNLAGRAFHLDGLAERLVKAVVSESWDKVCSLIREAAAALAAPRQKVVSKEAVAPMPEDAQERLQSNLQGKLRKLICKGLGHLDLSDVGTASQLEPALSFMKLLIERFKIRSQLEEAQAAKQWLRLQGILTSEVTTQAQASLGGLQPEGSCVGKSPKLRRARRHRLDLKRLL</sequence>
<comment type="caution">
    <text evidence="1">The sequence shown here is derived from an EMBL/GenBank/DDBJ whole genome shotgun (WGS) entry which is preliminary data.</text>
</comment>
<reference evidence="1" key="1">
    <citation type="submission" date="2021-02" db="EMBL/GenBank/DDBJ databases">
        <authorList>
            <person name="Dougan E. K."/>
            <person name="Rhodes N."/>
            <person name="Thang M."/>
            <person name="Chan C."/>
        </authorList>
    </citation>
    <scope>NUCLEOTIDE SEQUENCE</scope>
</reference>
<proteinExistence type="predicted"/>
<accession>A0A813KPX9</accession>